<dbReference type="RefSeq" id="WP_091635075.1">
    <property type="nucleotide sequence ID" value="NZ_FNYW01000023.1"/>
</dbReference>
<dbReference type="OrthoDB" id="9760067at2"/>
<dbReference type="InterPro" id="IPR004291">
    <property type="entry name" value="Transposase_IS66_central"/>
</dbReference>
<evidence type="ECO:0000259" key="2">
    <source>
        <dbReference type="Pfam" id="PF03050"/>
    </source>
</evidence>
<dbReference type="Pfam" id="PF13005">
    <property type="entry name" value="zf-IS66"/>
    <property type="match status" value="1"/>
</dbReference>
<evidence type="ECO:0000259" key="3">
    <source>
        <dbReference type="Pfam" id="PF13005"/>
    </source>
</evidence>
<feature type="domain" description="Transposase IS66 zinc-finger binding" evidence="3">
    <location>
        <begin position="123"/>
        <end position="167"/>
    </location>
</feature>
<dbReference type="InterPro" id="IPR039552">
    <property type="entry name" value="IS66_C"/>
</dbReference>
<evidence type="ECO:0000259" key="4">
    <source>
        <dbReference type="Pfam" id="PF13817"/>
    </source>
</evidence>
<proteinExistence type="predicted"/>
<keyword evidence="1" id="KW-0175">Coiled coil</keyword>
<dbReference type="AlphaFoldDB" id="A0A1H6TRF4"/>
<dbReference type="STRING" id="1130080.SAMN04488113_12331"/>
<dbReference type="Pfam" id="PF03050">
    <property type="entry name" value="DDE_Tnp_IS66"/>
    <property type="match status" value="1"/>
</dbReference>
<reference evidence="6" key="1">
    <citation type="submission" date="2016-10" db="EMBL/GenBank/DDBJ databases">
        <authorList>
            <person name="Varghese N."/>
            <person name="Submissions S."/>
        </authorList>
    </citation>
    <scope>NUCLEOTIDE SEQUENCE [LARGE SCALE GENOMIC DNA]</scope>
    <source>
        <strain evidence="6">DSM 25751</strain>
    </source>
</reference>
<dbReference type="InterPro" id="IPR024474">
    <property type="entry name" value="Znf_dom_IS66"/>
</dbReference>
<protein>
    <submittedName>
        <fullName evidence="5">Transposase</fullName>
    </submittedName>
</protein>
<dbReference type="EMBL" id="FNYW01000023">
    <property type="protein sequence ID" value="SEI82643.1"/>
    <property type="molecule type" value="Genomic_DNA"/>
</dbReference>
<dbReference type="NCBIfam" id="NF033517">
    <property type="entry name" value="transpos_IS66"/>
    <property type="match status" value="1"/>
</dbReference>
<dbReference type="PANTHER" id="PTHR33678">
    <property type="entry name" value="BLL1576 PROTEIN"/>
    <property type="match status" value="1"/>
</dbReference>
<name>A0A1H6TRF4_9LACT</name>
<feature type="domain" description="Transposase IS66 central" evidence="2">
    <location>
        <begin position="189"/>
        <end position="463"/>
    </location>
</feature>
<evidence type="ECO:0000313" key="6">
    <source>
        <dbReference type="Proteomes" id="UP000198564"/>
    </source>
</evidence>
<accession>A0A1H6TRF4</accession>
<evidence type="ECO:0000313" key="5">
    <source>
        <dbReference type="EMBL" id="SEI82643.1"/>
    </source>
</evidence>
<feature type="coiled-coil region" evidence="1">
    <location>
        <begin position="2"/>
        <end position="36"/>
    </location>
</feature>
<sequence>MSEKSEKQFDVIIEKLDQLLEENEKLKTTIAHKDDELSLQKEQIEFLTQKLYGLKKETLKNDPNQGNLFNDRLFSEPEQTGNQSDEDEVIVTTVKRRKKRKGLKDKQLSSLPTVDHIHEIESCTCPTCKETMKEVSTQLIRQEVKFIPASVENHRHFQKTYACANCEKSGTRTPFAKSEIPKLPLNNTAASASLIAETMYQKFEQKVPAYRQESYWNLLGYPIPRHTNTNWHIKTSQYYFEELVAEMRQELLNQKVLHADETTFKVLNDKDRQKSYMWLFSTGKYSERAIHIFKLGPSRSGSVPRDFLENYTGYLHSDGFSGYNNLPGVTMIACLAHIRRKFYDARPKNYSSKSVAHKGVTLCNELFALDKSLKVLSVSERYDQRLLLMKPKFEAFFDWCESLTAHGKLGTAINYALNQKLRMMNVLENGRLVLSNNLAERGIKSLVMGRKNWLFSKSFEGAHAVATILSLVETAKSNGLHPRKYLDYLLTHLPNRQNTPLEAYLPWNPKVQVECR</sequence>
<gene>
    <name evidence="5" type="ORF">SAMN04488113_12331</name>
</gene>
<dbReference type="Pfam" id="PF13817">
    <property type="entry name" value="DDE_Tnp_IS66_C"/>
    <property type="match status" value="1"/>
</dbReference>
<evidence type="ECO:0000256" key="1">
    <source>
        <dbReference type="SAM" id="Coils"/>
    </source>
</evidence>
<keyword evidence="6" id="KW-1185">Reference proteome</keyword>
<feature type="domain" description="Transposase IS66 C-terminal" evidence="4">
    <location>
        <begin position="470"/>
        <end position="507"/>
    </location>
</feature>
<dbReference type="Proteomes" id="UP000198564">
    <property type="component" value="Unassembled WGS sequence"/>
</dbReference>
<dbReference type="InterPro" id="IPR052344">
    <property type="entry name" value="Transposase-related"/>
</dbReference>
<organism evidence="5 6">
    <name type="scientific">Alkalibacterium gilvum</name>
    <dbReference type="NCBI Taxonomy" id="1130080"/>
    <lineage>
        <taxon>Bacteria</taxon>
        <taxon>Bacillati</taxon>
        <taxon>Bacillota</taxon>
        <taxon>Bacilli</taxon>
        <taxon>Lactobacillales</taxon>
        <taxon>Carnobacteriaceae</taxon>
        <taxon>Alkalibacterium</taxon>
    </lineage>
</organism>